<dbReference type="EMBL" id="DF820466">
    <property type="protein sequence ID" value="GAK57554.1"/>
    <property type="molecule type" value="Genomic_DNA"/>
</dbReference>
<dbReference type="AlphaFoldDB" id="A0A081BYZ9"/>
<dbReference type="Proteomes" id="UP000030661">
    <property type="component" value="Unassembled WGS sequence"/>
</dbReference>
<proteinExistence type="predicted"/>
<gene>
    <name evidence="1" type="ORF">U27_04521</name>
</gene>
<evidence type="ECO:0000313" key="1">
    <source>
        <dbReference type="EMBL" id="GAK57554.1"/>
    </source>
</evidence>
<accession>A0A081BYZ9</accession>
<keyword evidence="2" id="KW-1185">Reference proteome</keyword>
<organism evidence="1">
    <name type="scientific">Vecturithrix granuli</name>
    <dbReference type="NCBI Taxonomy" id="1499967"/>
    <lineage>
        <taxon>Bacteria</taxon>
        <taxon>Candidatus Moduliflexota</taxon>
        <taxon>Candidatus Vecturitrichia</taxon>
        <taxon>Candidatus Vecturitrichales</taxon>
        <taxon>Candidatus Vecturitrichaceae</taxon>
        <taxon>Candidatus Vecturithrix</taxon>
    </lineage>
</organism>
<reference evidence="1" key="1">
    <citation type="journal article" date="2015" name="PeerJ">
        <title>First genomic representation of candidate bacterial phylum KSB3 points to enhanced environmental sensing as a trigger of wastewater bulking.</title>
        <authorList>
            <person name="Sekiguchi Y."/>
            <person name="Ohashi A."/>
            <person name="Parks D.H."/>
            <person name="Yamauchi T."/>
            <person name="Tyson G.W."/>
            <person name="Hugenholtz P."/>
        </authorList>
    </citation>
    <scope>NUCLEOTIDE SEQUENCE [LARGE SCALE GENOMIC DNA]</scope>
</reference>
<dbReference type="STRING" id="1499967.U27_04521"/>
<name>A0A081BYZ9_VECG1</name>
<sequence>MSHHLLFHHYPISVVVKWEVMNIGTVSRAQECDEVIASGQCPDRRGIRDAVATTASLLTTPGNESSLPISPLSKIVKGQTEFCQAFCCCPGQKDEYVQVRCSSFVSRRRMKWLMFVNFWSSASMISAGWIKGASTSSFRQFAISCSALCRVVSK</sequence>
<dbReference type="HOGENOM" id="CLU_1700769_0_0_0"/>
<evidence type="ECO:0000313" key="2">
    <source>
        <dbReference type="Proteomes" id="UP000030661"/>
    </source>
</evidence>
<protein>
    <submittedName>
        <fullName evidence="1">Uncharacterized protein</fullName>
    </submittedName>
</protein>